<evidence type="ECO:0000313" key="3">
    <source>
        <dbReference type="EMBL" id="KAK2575688.1"/>
    </source>
</evidence>
<dbReference type="EMBL" id="JAIFRP010004410">
    <property type="protein sequence ID" value="KAK2575688.1"/>
    <property type="molecule type" value="Genomic_DNA"/>
</dbReference>
<evidence type="ECO:0000256" key="1">
    <source>
        <dbReference type="SAM" id="Coils"/>
    </source>
</evidence>
<keyword evidence="1" id="KW-0175">Coiled coil</keyword>
<reference evidence="3" key="2">
    <citation type="journal article" date="2023" name="Commun. Biol.">
        <title>Intrasexual cuticular hydrocarbon dimorphism in a wasp sheds light on hydrocarbon biosynthesis genes in Hymenoptera.</title>
        <authorList>
            <person name="Moris V.C."/>
            <person name="Podsiadlowski L."/>
            <person name="Martin S."/>
            <person name="Oeyen J.P."/>
            <person name="Donath A."/>
            <person name="Petersen M."/>
            <person name="Wilbrandt J."/>
            <person name="Misof B."/>
            <person name="Liedtke D."/>
            <person name="Thamm M."/>
            <person name="Scheiner R."/>
            <person name="Schmitt T."/>
            <person name="Niehuis O."/>
        </authorList>
    </citation>
    <scope>NUCLEOTIDE SEQUENCE</scope>
    <source>
        <strain evidence="3">GBR_01_08_01A</strain>
    </source>
</reference>
<comment type="caution">
    <text evidence="3">The sequence shown here is derived from an EMBL/GenBank/DDBJ whole genome shotgun (WGS) entry which is preliminary data.</text>
</comment>
<proteinExistence type="predicted"/>
<accession>A0AAD9VIA2</accession>
<sequence length="149" mass="16700">MSTGKNKRSKLTPKPNLIQRSTDKLDCLSTIASRDNTASPEPTETLQEIITKIRKENDSLRKELNELKKNQLGNSSSQTIVKERAKQIEESQAAIFRTKNRFEILSSEKASGSSDPNQGEASDVNVNRSQKKAQQLHITFGCNPQMIKK</sequence>
<name>A0AAD9VIA2_9HYME</name>
<evidence type="ECO:0000313" key="4">
    <source>
        <dbReference type="Proteomes" id="UP001258017"/>
    </source>
</evidence>
<evidence type="ECO:0000256" key="2">
    <source>
        <dbReference type="SAM" id="MobiDB-lite"/>
    </source>
</evidence>
<reference evidence="3" key="1">
    <citation type="submission" date="2021-08" db="EMBL/GenBank/DDBJ databases">
        <authorList>
            <person name="Misof B."/>
            <person name="Oliver O."/>
            <person name="Podsiadlowski L."/>
            <person name="Donath A."/>
            <person name="Peters R."/>
            <person name="Mayer C."/>
            <person name="Rust J."/>
            <person name="Gunkel S."/>
            <person name="Lesny P."/>
            <person name="Martin S."/>
            <person name="Oeyen J.P."/>
            <person name="Petersen M."/>
            <person name="Panagiotis P."/>
            <person name="Wilbrandt J."/>
            <person name="Tanja T."/>
        </authorList>
    </citation>
    <scope>NUCLEOTIDE SEQUENCE</scope>
    <source>
        <strain evidence="3">GBR_01_08_01A</strain>
        <tissue evidence="3">Thorax + abdomen</tissue>
    </source>
</reference>
<feature type="region of interest" description="Disordered" evidence="2">
    <location>
        <begin position="107"/>
        <end position="149"/>
    </location>
</feature>
<dbReference type="Proteomes" id="UP001258017">
    <property type="component" value="Unassembled WGS sequence"/>
</dbReference>
<gene>
    <name evidence="3" type="ORF">KPH14_012079</name>
</gene>
<protein>
    <submittedName>
        <fullName evidence="3">Uncharacterized protein</fullName>
    </submittedName>
</protein>
<dbReference type="AlphaFoldDB" id="A0AAD9VIA2"/>
<keyword evidence="4" id="KW-1185">Reference proteome</keyword>
<feature type="coiled-coil region" evidence="1">
    <location>
        <begin position="43"/>
        <end position="70"/>
    </location>
</feature>
<feature type="compositionally biased region" description="Polar residues" evidence="2">
    <location>
        <begin position="108"/>
        <end position="137"/>
    </location>
</feature>
<organism evidence="3 4">
    <name type="scientific">Odynerus spinipes</name>
    <dbReference type="NCBI Taxonomy" id="1348599"/>
    <lineage>
        <taxon>Eukaryota</taxon>
        <taxon>Metazoa</taxon>
        <taxon>Ecdysozoa</taxon>
        <taxon>Arthropoda</taxon>
        <taxon>Hexapoda</taxon>
        <taxon>Insecta</taxon>
        <taxon>Pterygota</taxon>
        <taxon>Neoptera</taxon>
        <taxon>Endopterygota</taxon>
        <taxon>Hymenoptera</taxon>
        <taxon>Apocrita</taxon>
        <taxon>Aculeata</taxon>
        <taxon>Vespoidea</taxon>
        <taxon>Vespidae</taxon>
        <taxon>Eumeninae</taxon>
        <taxon>Odynerus</taxon>
    </lineage>
</organism>